<protein>
    <submittedName>
        <fullName evidence="2">Uncharacterized protein</fullName>
    </submittedName>
</protein>
<dbReference type="EMBL" id="BAABAQ010000020">
    <property type="protein sequence ID" value="GAA4209624.1"/>
    <property type="molecule type" value="Genomic_DNA"/>
</dbReference>
<keyword evidence="1" id="KW-1133">Transmembrane helix</keyword>
<keyword evidence="3" id="KW-1185">Reference proteome</keyword>
<sequence>MTGWLILIYLVGLVITARKATLAELNAGIFAPIEARAFGFAIGLCWPFMLLALLITGGLPKTDVQLRADLAARDRRIAELQAALRARP</sequence>
<dbReference type="Proteomes" id="UP001501251">
    <property type="component" value="Unassembled WGS sequence"/>
</dbReference>
<comment type="caution">
    <text evidence="2">The sequence shown here is derived from an EMBL/GenBank/DDBJ whole genome shotgun (WGS) entry which is preliminary data.</text>
</comment>
<evidence type="ECO:0000313" key="3">
    <source>
        <dbReference type="Proteomes" id="UP001501251"/>
    </source>
</evidence>
<reference evidence="3" key="1">
    <citation type="journal article" date="2019" name="Int. J. Syst. Evol. Microbiol.">
        <title>The Global Catalogue of Microorganisms (GCM) 10K type strain sequencing project: providing services to taxonomists for standard genome sequencing and annotation.</title>
        <authorList>
            <consortium name="The Broad Institute Genomics Platform"/>
            <consortium name="The Broad Institute Genome Sequencing Center for Infectious Disease"/>
            <person name="Wu L."/>
            <person name="Ma J."/>
        </authorList>
    </citation>
    <scope>NUCLEOTIDE SEQUENCE [LARGE SCALE GENOMIC DNA]</scope>
    <source>
        <strain evidence="3">JCM 17388</strain>
    </source>
</reference>
<gene>
    <name evidence="2" type="ORF">GCM10022252_76410</name>
</gene>
<proteinExistence type="predicted"/>
<evidence type="ECO:0000256" key="1">
    <source>
        <dbReference type="SAM" id="Phobius"/>
    </source>
</evidence>
<keyword evidence="1" id="KW-0472">Membrane</keyword>
<name>A0ABP8BLQ5_9ACTN</name>
<evidence type="ECO:0000313" key="2">
    <source>
        <dbReference type="EMBL" id="GAA4209624.1"/>
    </source>
</evidence>
<organism evidence="2 3">
    <name type="scientific">Streptosporangium oxazolinicum</name>
    <dbReference type="NCBI Taxonomy" id="909287"/>
    <lineage>
        <taxon>Bacteria</taxon>
        <taxon>Bacillati</taxon>
        <taxon>Actinomycetota</taxon>
        <taxon>Actinomycetes</taxon>
        <taxon>Streptosporangiales</taxon>
        <taxon>Streptosporangiaceae</taxon>
        <taxon>Streptosporangium</taxon>
    </lineage>
</organism>
<keyword evidence="1" id="KW-0812">Transmembrane</keyword>
<feature type="transmembrane region" description="Helical" evidence="1">
    <location>
        <begin position="35"/>
        <end position="57"/>
    </location>
</feature>
<accession>A0ABP8BLQ5</accession>
<dbReference type="RefSeq" id="WP_344923225.1">
    <property type="nucleotide sequence ID" value="NZ_BAABAQ010000020.1"/>
</dbReference>